<dbReference type="Proteomes" id="UP001054945">
    <property type="component" value="Unassembled WGS sequence"/>
</dbReference>
<keyword evidence="1" id="KW-0732">Signal</keyword>
<reference evidence="2 3" key="1">
    <citation type="submission" date="2021-06" db="EMBL/GenBank/DDBJ databases">
        <title>Caerostris extrusa draft genome.</title>
        <authorList>
            <person name="Kono N."/>
            <person name="Arakawa K."/>
        </authorList>
    </citation>
    <scope>NUCLEOTIDE SEQUENCE [LARGE SCALE GENOMIC DNA]</scope>
</reference>
<evidence type="ECO:0000313" key="3">
    <source>
        <dbReference type="Proteomes" id="UP001054945"/>
    </source>
</evidence>
<accession>A0AAV4N2U3</accession>
<gene>
    <name evidence="2" type="ORF">CEXT_263421</name>
</gene>
<organism evidence="2 3">
    <name type="scientific">Caerostris extrusa</name>
    <name type="common">Bark spider</name>
    <name type="synonym">Caerostris bankana</name>
    <dbReference type="NCBI Taxonomy" id="172846"/>
    <lineage>
        <taxon>Eukaryota</taxon>
        <taxon>Metazoa</taxon>
        <taxon>Ecdysozoa</taxon>
        <taxon>Arthropoda</taxon>
        <taxon>Chelicerata</taxon>
        <taxon>Arachnida</taxon>
        <taxon>Araneae</taxon>
        <taxon>Araneomorphae</taxon>
        <taxon>Entelegynae</taxon>
        <taxon>Araneoidea</taxon>
        <taxon>Araneidae</taxon>
        <taxon>Caerostris</taxon>
    </lineage>
</organism>
<feature type="chain" id="PRO_5043562517" evidence="1">
    <location>
        <begin position="22"/>
        <end position="148"/>
    </location>
</feature>
<name>A0AAV4N2U3_CAEEX</name>
<dbReference type="EMBL" id="BPLR01002901">
    <property type="protein sequence ID" value="GIX79135.1"/>
    <property type="molecule type" value="Genomic_DNA"/>
</dbReference>
<dbReference type="AlphaFoldDB" id="A0AAV4N2U3"/>
<feature type="signal peptide" evidence="1">
    <location>
        <begin position="1"/>
        <end position="21"/>
    </location>
</feature>
<proteinExistence type="predicted"/>
<sequence>MGCNTNNYAGILLYNSLFALALKLLPVPPPTRFGRNSSSIIDLTILNNFHYTYNIGSISELSSDPNPILLNFNITPLIPTLIENNDDLEKSVATLTTSTLSTYNSASKPINNKNTYFLPPHQASHHSTQPTQEKLAKISRPLLQTPLQ</sequence>
<evidence type="ECO:0000313" key="2">
    <source>
        <dbReference type="EMBL" id="GIX79135.1"/>
    </source>
</evidence>
<keyword evidence="3" id="KW-1185">Reference proteome</keyword>
<protein>
    <submittedName>
        <fullName evidence="2">Uncharacterized protein</fullName>
    </submittedName>
</protein>
<comment type="caution">
    <text evidence="2">The sequence shown here is derived from an EMBL/GenBank/DDBJ whole genome shotgun (WGS) entry which is preliminary data.</text>
</comment>
<evidence type="ECO:0000256" key="1">
    <source>
        <dbReference type="SAM" id="SignalP"/>
    </source>
</evidence>